<keyword evidence="5" id="KW-0547">Nucleotide-binding</keyword>
<dbReference type="EC" id="3.6.4.12" evidence="4"/>
<dbReference type="PROSITE" id="PS51192">
    <property type="entry name" value="HELICASE_ATP_BIND_1"/>
    <property type="match status" value="1"/>
</dbReference>
<dbReference type="Gene3D" id="1.20.120.850">
    <property type="entry name" value="SWI2/SNF2 ATPases, N-terminal domain"/>
    <property type="match status" value="1"/>
</dbReference>
<evidence type="ECO:0000256" key="14">
    <source>
        <dbReference type="ARBA" id="ARBA00023242"/>
    </source>
</evidence>
<dbReference type="GO" id="GO:0005524">
    <property type="term" value="F:ATP binding"/>
    <property type="evidence" value="ECO:0007669"/>
    <property type="project" value="UniProtKB-KW"/>
</dbReference>
<dbReference type="PROSITE" id="PS51194">
    <property type="entry name" value="HELICASE_CTER"/>
    <property type="match status" value="1"/>
</dbReference>
<comment type="caution">
    <text evidence="20">The sequence shown here is derived from an EMBL/GenBank/DDBJ whole genome shotgun (WGS) entry which is preliminary data.</text>
</comment>
<dbReference type="EMBL" id="BACD03000067">
    <property type="protein sequence ID" value="GAO52392.1"/>
    <property type="molecule type" value="Genomic_DNA"/>
</dbReference>
<evidence type="ECO:0000259" key="18">
    <source>
        <dbReference type="PROSITE" id="PS51194"/>
    </source>
</evidence>
<dbReference type="InterPro" id="IPR001650">
    <property type="entry name" value="Helicase_C-like"/>
</dbReference>
<feature type="region of interest" description="Disordered" evidence="16">
    <location>
        <begin position="492"/>
        <end position="525"/>
    </location>
</feature>
<evidence type="ECO:0000256" key="10">
    <source>
        <dbReference type="ARBA" id="ARBA00023015"/>
    </source>
</evidence>
<dbReference type="CDD" id="cd18793">
    <property type="entry name" value="SF2_C_SNF"/>
    <property type="match status" value="1"/>
</dbReference>
<evidence type="ECO:0000259" key="17">
    <source>
        <dbReference type="PROSITE" id="PS51192"/>
    </source>
</evidence>
<evidence type="ECO:0000256" key="5">
    <source>
        <dbReference type="ARBA" id="ARBA00022741"/>
    </source>
</evidence>
<reference evidence="20 21" key="3">
    <citation type="journal article" date="2015" name="Genome Announc.">
        <title>Draft Genome Sequence of the Archiascomycetous Yeast Saitoella complicata.</title>
        <authorList>
            <person name="Yamauchi K."/>
            <person name="Kondo S."/>
            <person name="Hamamoto M."/>
            <person name="Takahashi Y."/>
            <person name="Ogura Y."/>
            <person name="Hayashi T."/>
            <person name="Nishida H."/>
        </authorList>
    </citation>
    <scope>NUCLEOTIDE SEQUENCE [LARGE SCALE GENOMIC DNA]</scope>
    <source>
        <strain evidence="20 21">NRRL Y-17804</strain>
    </source>
</reference>
<dbReference type="SUPFAM" id="SSF52540">
    <property type="entry name" value="P-loop containing nucleoside triphosphate hydrolases"/>
    <property type="match status" value="2"/>
</dbReference>
<dbReference type="InterPro" id="IPR014001">
    <property type="entry name" value="Helicase_ATP-bd"/>
</dbReference>
<dbReference type="PROSITE" id="PS51204">
    <property type="entry name" value="HSA"/>
    <property type="match status" value="1"/>
</dbReference>
<feature type="region of interest" description="Disordered" evidence="16">
    <location>
        <begin position="539"/>
        <end position="624"/>
    </location>
</feature>
<proteinExistence type="inferred from homology"/>
<evidence type="ECO:0000256" key="6">
    <source>
        <dbReference type="ARBA" id="ARBA00022801"/>
    </source>
</evidence>
<dbReference type="InterPro" id="IPR027417">
    <property type="entry name" value="P-loop_NTPase"/>
</dbReference>
<dbReference type="InterPro" id="IPR000330">
    <property type="entry name" value="SNF2_N"/>
</dbReference>
<feature type="region of interest" description="Disordered" evidence="16">
    <location>
        <begin position="1"/>
        <end position="37"/>
    </location>
</feature>
<feature type="compositionally biased region" description="Basic and acidic residues" evidence="16">
    <location>
        <begin position="182"/>
        <end position="191"/>
    </location>
</feature>
<dbReference type="Pfam" id="PF07529">
    <property type="entry name" value="HSA"/>
    <property type="match status" value="1"/>
</dbReference>
<dbReference type="OMA" id="AFQQWFG"/>
<protein>
    <recommendedName>
        <fullName evidence="4">DNA helicase</fullName>
        <ecNumber evidence="4">3.6.4.12</ecNumber>
    </recommendedName>
</protein>
<organism evidence="20 21">
    <name type="scientific">Saitoella complicata (strain BCRC 22490 / CBS 7301 / JCM 7358 / NBRC 10748 / NRRL Y-17804)</name>
    <dbReference type="NCBI Taxonomy" id="698492"/>
    <lineage>
        <taxon>Eukaryota</taxon>
        <taxon>Fungi</taxon>
        <taxon>Dikarya</taxon>
        <taxon>Ascomycota</taxon>
        <taxon>Taphrinomycotina</taxon>
        <taxon>Taphrinomycotina incertae sedis</taxon>
        <taxon>Saitoella</taxon>
    </lineage>
</organism>
<keyword evidence="7" id="KW-0347">Helicase</keyword>
<feature type="region of interest" description="Disordered" evidence="16">
    <location>
        <begin position="429"/>
        <end position="479"/>
    </location>
</feature>
<keyword evidence="13" id="KW-0804">Transcription</keyword>
<evidence type="ECO:0000256" key="12">
    <source>
        <dbReference type="ARBA" id="ARBA00023159"/>
    </source>
</evidence>
<comment type="catalytic activity">
    <reaction evidence="15">
        <text>ATP + H2O = ADP + phosphate + H(+)</text>
        <dbReference type="Rhea" id="RHEA:13065"/>
        <dbReference type="ChEBI" id="CHEBI:15377"/>
        <dbReference type="ChEBI" id="CHEBI:15378"/>
        <dbReference type="ChEBI" id="CHEBI:30616"/>
        <dbReference type="ChEBI" id="CHEBI:43474"/>
        <dbReference type="ChEBI" id="CHEBI:456216"/>
        <dbReference type="EC" id="3.6.4.12"/>
    </reaction>
</comment>
<dbReference type="FunFam" id="1.20.120.850:FF:000012">
    <property type="entry name" value="protein PHOTOPERIOD-INDEPENDENT EARLY FLOWERING 1 isoform X3"/>
    <property type="match status" value="1"/>
</dbReference>
<feature type="region of interest" description="Disordered" evidence="16">
    <location>
        <begin position="682"/>
        <end position="773"/>
    </location>
</feature>
<dbReference type="PANTHER" id="PTHR45685">
    <property type="entry name" value="HELICASE SRCAP-RELATED"/>
    <property type="match status" value="1"/>
</dbReference>
<dbReference type="SMART" id="SM00487">
    <property type="entry name" value="DEXDc"/>
    <property type="match status" value="1"/>
</dbReference>
<reference evidence="20 21" key="1">
    <citation type="journal article" date="2011" name="J. Gen. Appl. Microbiol.">
        <title>Draft genome sequencing of the enigmatic yeast Saitoella complicata.</title>
        <authorList>
            <person name="Nishida H."/>
            <person name="Hamamoto M."/>
            <person name="Sugiyama J."/>
        </authorList>
    </citation>
    <scope>NUCLEOTIDE SEQUENCE [LARGE SCALE GENOMIC DNA]</scope>
    <source>
        <strain evidence="20 21">NRRL Y-17804</strain>
    </source>
</reference>
<feature type="region of interest" description="Disordered" evidence="16">
    <location>
        <begin position="1600"/>
        <end position="1643"/>
    </location>
</feature>
<dbReference type="CDD" id="cd18003">
    <property type="entry name" value="DEXQc_SRCAP"/>
    <property type="match status" value="1"/>
</dbReference>
<feature type="region of interest" description="Disordered" evidence="16">
    <location>
        <begin position="805"/>
        <end position="827"/>
    </location>
</feature>
<keyword evidence="9" id="KW-0156">Chromatin regulator</keyword>
<dbReference type="GO" id="GO:0003678">
    <property type="term" value="F:DNA helicase activity"/>
    <property type="evidence" value="ECO:0007669"/>
    <property type="project" value="UniProtKB-EC"/>
</dbReference>
<name>A0A0E9NRB2_SAICN</name>
<dbReference type="Gene3D" id="3.40.50.10810">
    <property type="entry name" value="Tandem AAA-ATPase domain"/>
    <property type="match status" value="1"/>
</dbReference>
<evidence type="ECO:0000256" key="4">
    <source>
        <dbReference type="ARBA" id="ARBA00012551"/>
    </source>
</evidence>
<dbReference type="InterPro" id="IPR049730">
    <property type="entry name" value="SNF2/RAD54-like_C"/>
</dbReference>
<sequence>MPRPVDTAPTALRVSETKRRRISRSSRDAPAPTTVEECRTQELAKRQAQLTQIVDEQDDRVRQLFHLEKFSLVEYDPRVAKEDRSHVFMQYAQPYDLWEKLADARTAGASRPTRRRINAQRDSLGVAESPALAHAAPTANGVAKSMAKGTPQNVKRESVGRGRGRGRRASRLAQNEVAEGEGGSRSDDTAARKPGRRRRQRATPEFTSSEGESVDEAEEVPSSTCMKSIPKIKLTLKAPKPTIANPIHEPAKPQFSSFAEYLKSFVVLDEDDVDKERLEELIEEQAATRNRIEELRAKGLLDAPAPVFKKQVEPPRDPDHQDALLAHAVNFSKLMSNERRSNISRAKKIAGMVTAYFKRLEGADEKERKLEEKRIRQLAKRTVQDVKKKWKLAEKEVLRRRAERIAEEQRKEGKKHLSKILEHSTQLLERRDTFGNVPDVEDEEMEDGDEYQSDVDEEETRRQPALEENPYAAVPDSELTVEQLRVKYASVLTTTPGAMDSDDESATDSDDESGNEEEEEDQATLEISAEDAKRYEEAMKLKLDQGAPEIVDEDDFDELMDSEDEDEDSEEEEDEEEEDEGPGLASLFGFGSTAAASEEEAEETEVAKPAEGDTTMDTAPEHVAREVAVDAAEADAAMVTGPEQPGGTDVLAEVEEMEVDESVALEVSDEDAKRYEAAMALDADAPALAEEDNLDESMDSEMDSEEDEEDAESDGSEKWEGPGLAALLDPIPKAKDDVPPPAVNGEAIEPIGEPKLPPGNEGNPPLRTETDPGNVKDEAAVLKAEAEQAEVEATVVSPKAASSTIDTVATPGDAGRTSESPDTNVSATSGLKTQIPFLLRATLREYQHIGLDWLANLYNSSTNGILADEMGLGKTIQTISLLLYLACEKQIWGPHLIVVPTSVMLNWETEFKKFAPGMKVMTYYGNPNQRREKRRGWYKKDSFHVCITSYQLVIQDQQPFKRKKWQYMVLDEAHNIKNFRSQRWQTLLNFNTERRLLLTGTPLQNNLMELWSLLYFLMPNGVSENLPVGFANLSEFQEWFGNPVDKMVENGAQYADDEAKKTVTKLHTVLRPYILRRLKADVEKQMPAKHEHVIYCRLSKRQRYLYDDFMSRAQTRETLASGNFLSIINCLMQLRKVCNHPDLFEVRPIVTSFAMPKSVVSGYESEELFVRRRLLTDDTFKTVDLNFMNLVITNNEDLSLTDAYRSMQLNAGGYIVNECNEVHAKIDFAMKPDYTSIEKHAKYMANERKLSLLMRMEMFLYVSSLRTARKPIYGQTFIEMCRKPPRAGFEITAMHTRYRNPVDGFWRTSNALREMVVTLPERVERMSTVVDKYACITPAVVARDLPSLALRGLPTPVVEELRTKEEDPLHDARTKLSIAFPDKRLLQYDCGKLQKLAVLLRDLIAGGHRALIFTQMTKVLDVLEQFLNIHGHRYLRLDGATKIEQRQTLTERFNTDPRIPVFILSTRSGGLGINLTGADTVIFYDSDWNPCMDRQCQDRCHRIGQTRDVHIYRFVSEHTIEENIFRKANQKRMLDNVVIGQGDFTTDWFGRVGWRDMLGDDIEINIKEGEGMRGKVVESALAQAEDEDDAVAARLAEREMETDVGDFTERDREKERESSKAVETPGVGTPAPVGTGGEAETEAEVEIGDVDTYMINFLEREGIMDEW</sequence>
<feature type="compositionally biased region" description="Polar residues" evidence="16">
    <location>
        <begin position="817"/>
        <end position="827"/>
    </location>
</feature>
<dbReference type="FunFam" id="3.40.50.10810:FF:000005">
    <property type="entry name" value="Photoperiod-independent early flowering 1"/>
    <property type="match status" value="1"/>
</dbReference>
<evidence type="ECO:0000256" key="3">
    <source>
        <dbReference type="ARBA" id="ARBA00011826"/>
    </source>
</evidence>
<comment type="subunit">
    <text evidence="3">Component of the SWR1 chromatin-remodeling complex.</text>
</comment>
<dbReference type="STRING" id="698492.A0A0E9NRB2"/>
<feature type="compositionally biased region" description="Acidic residues" evidence="16">
    <location>
        <begin position="500"/>
        <end position="523"/>
    </location>
</feature>
<evidence type="ECO:0000313" key="20">
    <source>
        <dbReference type="EMBL" id="GAO52392.1"/>
    </source>
</evidence>
<reference evidence="20 21" key="2">
    <citation type="journal article" date="2014" name="J. Gen. Appl. Microbiol.">
        <title>The early diverging ascomycetous budding yeast Saitoella complicata has three histone deacetylases belonging to the Clr6, Hos2, and Rpd3 lineages.</title>
        <authorList>
            <person name="Nishida H."/>
            <person name="Matsumoto T."/>
            <person name="Kondo S."/>
            <person name="Hamamoto M."/>
            <person name="Yoshikawa H."/>
        </authorList>
    </citation>
    <scope>NUCLEOTIDE SEQUENCE [LARGE SCALE GENOMIC DNA]</scope>
    <source>
        <strain evidence="20 21">NRRL Y-17804</strain>
    </source>
</reference>
<keyword evidence="21" id="KW-1185">Reference proteome</keyword>
<dbReference type="GO" id="GO:0000812">
    <property type="term" value="C:Swr1 complex"/>
    <property type="evidence" value="ECO:0007669"/>
    <property type="project" value="TreeGrafter"/>
</dbReference>
<keyword evidence="6" id="KW-0378">Hydrolase</keyword>
<evidence type="ECO:0000259" key="19">
    <source>
        <dbReference type="PROSITE" id="PS51204"/>
    </source>
</evidence>
<evidence type="ECO:0000256" key="16">
    <source>
        <dbReference type="SAM" id="MobiDB-lite"/>
    </source>
</evidence>
<dbReference type="SMART" id="SM00490">
    <property type="entry name" value="HELICc"/>
    <property type="match status" value="1"/>
</dbReference>
<evidence type="ECO:0000256" key="1">
    <source>
        <dbReference type="ARBA" id="ARBA00004123"/>
    </source>
</evidence>
<dbReference type="FunFam" id="3.40.50.300:FF:000655">
    <property type="entry name" value="Protein PHOTOPERIOD-INDEPENDENT EARLY FLOWERING 1"/>
    <property type="match status" value="1"/>
</dbReference>
<evidence type="ECO:0000256" key="13">
    <source>
        <dbReference type="ARBA" id="ARBA00023163"/>
    </source>
</evidence>
<dbReference type="Pfam" id="PF00271">
    <property type="entry name" value="Helicase_C"/>
    <property type="match status" value="1"/>
</dbReference>
<feature type="compositionally biased region" description="Acidic residues" evidence="16">
    <location>
        <begin position="439"/>
        <end position="458"/>
    </location>
</feature>
<dbReference type="GO" id="GO:0006338">
    <property type="term" value="P:chromatin remodeling"/>
    <property type="evidence" value="ECO:0007669"/>
    <property type="project" value="TreeGrafter"/>
</dbReference>
<keyword evidence="11" id="KW-0238">DNA-binding</keyword>
<dbReference type="InterPro" id="IPR050520">
    <property type="entry name" value="INO80/SWR1_helicase"/>
</dbReference>
<keyword evidence="12" id="KW-0010">Activator</keyword>
<dbReference type="InterPro" id="IPR014012">
    <property type="entry name" value="HSA_dom"/>
</dbReference>
<comment type="similarity">
    <text evidence="2">Belongs to the SNF2/RAD54 helicase family. SWR1 subfamily.</text>
</comment>
<feature type="domain" description="Helicase ATP-binding" evidence="17">
    <location>
        <begin position="855"/>
        <end position="1020"/>
    </location>
</feature>
<gene>
    <name evidence="20" type="ORF">G7K_6470-t1</name>
</gene>
<feature type="compositionally biased region" description="Acidic residues" evidence="16">
    <location>
        <begin position="689"/>
        <end position="714"/>
    </location>
</feature>
<dbReference type="SMART" id="SM00573">
    <property type="entry name" value="HSA"/>
    <property type="match status" value="1"/>
</dbReference>
<comment type="subcellular location">
    <subcellularLocation>
        <location evidence="1">Nucleus</location>
    </subcellularLocation>
</comment>
<dbReference type="InterPro" id="IPR038718">
    <property type="entry name" value="SNF2-like_sf"/>
</dbReference>
<keyword evidence="8" id="KW-0067">ATP-binding</keyword>
<dbReference type="GO" id="GO:0042393">
    <property type="term" value="F:histone binding"/>
    <property type="evidence" value="ECO:0007669"/>
    <property type="project" value="TreeGrafter"/>
</dbReference>
<feature type="compositionally biased region" description="Basic and acidic residues" evidence="16">
    <location>
        <begin position="1600"/>
        <end position="1620"/>
    </location>
</feature>
<dbReference type="Pfam" id="PF00176">
    <property type="entry name" value="SNF2-rel_dom"/>
    <property type="match status" value="1"/>
</dbReference>
<dbReference type="Proteomes" id="UP000033140">
    <property type="component" value="Unassembled WGS sequence"/>
</dbReference>
<evidence type="ECO:0000256" key="15">
    <source>
        <dbReference type="ARBA" id="ARBA00047995"/>
    </source>
</evidence>
<evidence type="ECO:0000256" key="11">
    <source>
        <dbReference type="ARBA" id="ARBA00023125"/>
    </source>
</evidence>
<evidence type="ECO:0000313" key="21">
    <source>
        <dbReference type="Proteomes" id="UP000033140"/>
    </source>
</evidence>
<feature type="region of interest" description="Disordered" evidence="16">
    <location>
        <begin position="122"/>
        <end position="225"/>
    </location>
</feature>
<keyword evidence="14" id="KW-0539">Nucleus</keyword>
<feature type="compositionally biased region" description="Low complexity" evidence="16">
    <location>
        <begin position="1622"/>
        <end position="1633"/>
    </location>
</feature>
<feature type="domain" description="Helicase C-terminal" evidence="18">
    <location>
        <begin position="1392"/>
        <end position="1545"/>
    </location>
</feature>
<evidence type="ECO:0000256" key="8">
    <source>
        <dbReference type="ARBA" id="ARBA00022840"/>
    </source>
</evidence>
<feature type="compositionally biased region" description="Acidic residues" evidence="16">
    <location>
        <begin position="550"/>
        <end position="581"/>
    </location>
</feature>
<evidence type="ECO:0000256" key="7">
    <source>
        <dbReference type="ARBA" id="ARBA00022806"/>
    </source>
</evidence>
<evidence type="ECO:0000256" key="9">
    <source>
        <dbReference type="ARBA" id="ARBA00022853"/>
    </source>
</evidence>
<feature type="domain" description="HSA" evidence="19">
    <location>
        <begin position="308"/>
        <end position="380"/>
    </location>
</feature>
<accession>A0A0E9NRB2</accession>
<dbReference type="GO" id="GO:0003677">
    <property type="term" value="F:DNA binding"/>
    <property type="evidence" value="ECO:0007669"/>
    <property type="project" value="UniProtKB-KW"/>
</dbReference>
<dbReference type="GO" id="GO:0016887">
    <property type="term" value="F:ATP hydrolysis activity"/>
    <property type="evidence" value="ECO:0007669"/>
    <property type="project" value="TreeGrafter"/>
</dbReference>
<evidence type="ECO:0000256" key="2">
    <source>
        <dbReference type="ARBA" id="ARBA00009220"/>
    </source>
</evidence>
<keyword evidence="10" id="KW-0805">Transcription regulation</keyword>
<dbReference type="Gene3D" id="3.40.50.300">
    <property type="entry name" value="P-loop containing nucleotide triphosphate hydrolases"/>
    <property type="match status" value="1"/>
</dbReference>
<dbReference type="PANTHER" id="PTHR45685:SF1">
    <property type="entry name" value="HELICASE SRCAP"/>
    <property type="match status" value="1"/>
</dbReference>